<proteinExistence type="predicted"/>
<feature type="non-terminal residue" evidence="1">
    <location>
        <position position="1"/>
    </location>
</feature>
<protein>
    <submittedName>
        <fullName evidence="1">Uncharacterized protein</fullName>
    </submittedName>
</protein>
<accession>X0TH53</accession>
<reference evidence="1" key="1">
    <citation type="journal article" date="2014" name="Front. Microbiol.">
        <title>High frequency of phylogenetically diverse reductive dehalogenase-homologous genes in deep subseafloor sedimentary metagenomes.</title>
        <authorList>
            <person name="Kawai M."/>
            <person name="Futagami T."/>
            <person name="Toyoda A."/>
            <person name="Takaki Y."/>
            <person name="Nishi S."/>
            <person name="Hori S."/>
            <person name="Arai W."/>
            <person name="Tsubouchi T."/>
            <person name="Morono Y."/>
            <person name="Uchiyama I."/>
            <person name="Ito T."/>
            <person name="Fujiyama A."/>
            <person name="Inagaki F."/>
            <person name="Takami H."/>
        </authorList>
    </citation>
    <scope>NUCLEOTIDE SEQUENCE</scope>
    <source>
        <strain evidence="1">Expedition CK06-06</strain>
    </source>
</reference>
<dbReference type="EMBL" id="BARS01018987">
    <property type="protein sequence ID" value="GAF86611.1"/>
    <property type="molecule type" value="Genomic_DNA"/>
</dbReference>
<comment type="caution">
    <text evidence="1">The sequence shown here is derived from an EMBL/GenBank/DDBJ whole genome shotgun (WGS) entry which is preliminary data.</text>
</comment>
<organism evidence="1">
    <name type="scientific">marine sediment metagenome</name>
    <dbReference type="NCBI Taxonomy" id="412755"/>
    <lineage>
        <taxon>unclassified sequences</taxon>
        <taxon>metagenomes</taxon>
        <taxon>ecological metagenomes</taxon>
    </lineage>
</organism>
<evidence type="ECO:0000313" key="1">
    <source>
        <dbReference type="EMBL" id="GAF86611.1"/>
    </source>
</evidence>
<gene>
    <name evidence="1" type="ORF">S01H1_30820</name>
</gene>
<name>X0TH53_9ZZZZ</name>
<sequence length="112" mass="13047">FKIRVDQLTEGALKDLLKEVCSGGYADDDEFDLFVKDRSLGVILAVRDTIFSDWWKSHQLPRLLWVLKEEINIKVLEFQGRYTLDEGLKWMLIYGTKGPDEEALVRKALQKM</sequence>
<dbReference type="AlphaFoldDB" id="X0TH53"/>